<keyword evidence="3" id="KW-1185">Reference proteome</keyword>
<dbReference type="Proteomes" id="UP000013909">
    <property type="component" value="Unassembled WGS sequence"/>
</dbReference>
<dbReference type="GO" id="GO:0009103">
    <property type="term" value="P:lipopolysaccharide biosynthetic process"/>
    <property type="evidence" value="ECO:0007669"/>
    <property type="project" value="TreeGrafter"/>
</dbReference>
<dbReference type="PATRIC" id="fig|1288963.3.peg.925"/>
<evidence type="ECO:0000313" key="2">
    <source>
        <dbReference type="EMBL" id="EON78576.1"/>
    </source>
</evidence>
<dbReference type="GO" id="GO:0016757">
    <property type="term" value="F:glycosyltransferase activity"/>
    <property type="evidence" value="ECO:0007669"/>
    <property type="project" value="UniProtKB-KW"/>
</dbReference>
<accession>R7ZWR3</accession>
<dbReference type="EMBL" id="AQHR01000029">
    <property type="protein sequence ID" value="EON78576.1"/>
    <property type="molecule type" value="Genomic_DNA"/>
</dbReference>
<evidence type="ECO:0000256" key="1">
    <source>
        <dbReference type="ARBA" id="ARBA00022679"/>
    </source>
</evidence>
<dbReference type="CDD" id="cd03801">
    <property type="entry name" value="GT4_PimA-like"/>
    <property type="match status" value="1"/>
</dbReference>
<keyword evidence="2" id="KW-0328">Glycosyltransferase</keyword>
<dbReference type="Gene3D" id="3.40.50.2000">
    <property type="entry name" value="Glycogen Phosphorylase B"/>
    <property type="match status" value="2"/>
</dbReference>
<keyword evidence="1 2" id="KW-0808">Transferase</keyword>
<organism evidence="2 3">
    <name type="scientific">Lunatimonas lonarensis</name>
    <dbReference type="NCBI Taxonomy" id="1232681"/>
    <lineage>
        <taxon>Bacteria</taxon>
        <taxon>Pseudomonadati</taxon>
        <taxon>Bacteroidota</taxon>
        <taxon>Cytophagia</taxon>
        <taxon>Cytophagales</taxon>
        <taxon>Cyclobacteriaceae</taxon>
    </lineage>
</organism>
<dbReference type="Pfam" id="PF13692">
    <property type="entry name" value="Glyco_trans_1_4"/>
    <property type="match status" value="1"/>
</dbReference>
<dbReference type="AlphaFoldDB" id="R7ZWR3"/>
<comment type="caution">
    <text evidence="2">The sequence shown here is derived from an EMBL/GenBank/DDBJ whole genome shotgun (WGS) entry which is preliminary data.</text>
</comment>
<dbReference type="SUPFAM" id="SSF53756">
    <property type="entry name" value="UDP-Glycosyltransferase/glycogen phosphorylase"/>
    <property type="match status" value="1"/>
</dbReference>
<dbReference type="STRING" id="1232681.ADIS_0926"/>
<dbReference type="PANTHER" id="PTHR46401:SF2">
    <property type="entry name" value="GLYCOSYLTRANSFERASE WBBK-RELATED"/>
    <property type="match status" value="1"/>
</dbReference>
<dbReference type="PANTHER" id="PTHR46401">
    <property type="entry name" value="GLYCOSYLTRANSFERASE WBBK-RELATED"/>
    <property type="match status" value="1"/>
</dbReference>
<reference evidence="2 3" key="1">
    <citation type="submission" date="2013-02" db="EMBL/GenBank/DDBJ databases">
        <title>A novel strain isolated from Lonar lake, Maharashtra, India.</title>
        <authorList>
            <person name="Singh A."/>
        </authorList>
    </citation>
    <scope>NUCLEOTIDE SEQUENCE [LARGE SCALE GENOMIC DNA]</scope>
    <source>
        <strain evidence="2 3">AK24</strain>
    </source>
</reference>
<name>R7ZWR3_9BACT</name>
<protein>
    <submittedName>
        <fullName evidence="2">Galactosyltransferase or lps biosynthesis rfbu related protein</fullName>
    </submittedName>
</protein>
<sequence length="253" mass="28198">MHLPHINYGNYRKKWLRKASIFSFKNCALIVPVSEALVASDYRYDSAAPEKQGLKNLIPGLATPIQVIHNGFDAAFWNDPGNARKHFSFLTVATGITASNRAKVKGIDLILEAAHRFKHFHFTLVGDDRFSTALPNVTIAPAMDKESLRLAYQQSQFYLQLSASEGFPNALAEAMLCGCVPIGSKVGEIAHIIGNTGFILEKRDFGLLCTIFDNLATDKTLAEKRRQARDRITTHFSYSLRKEKLLGIIDQSK</sequence>
<evidence type="ECO:0000313" key="3">
    <source>
        <dbReference type="Proteomes" id="UP000013909"/>
    </source>
</evidence>
<proteinExistence type="predicted"/>
<gene>
    <name evidence="2" type="ORF">ADIS_0926</name>
</gene>